<dbReference type="Proteomes" id="UP000186785">
    <property type="component" value="Unassembled WGS sequence"/>
</dbReference>
<accession>A0A1Q5PK86</accession>
<keyword evidence="1" id="KW-0472">Membrane</keyword>
<keyword evidence="1" id="KW-0812">Transmembrane</keyword>
<dbReference type="AlphaFoldDB" id="A0A1Q5PK86"/>
<dbReference type="RefSeq" id="WP_073709666.1">
    <property type="nucleotide sequence ID" value="NZ_MQSV01000005.1"/>
</dbReference>
<name>A0A1Q5PK86_9ACTO</name>
<protein>
    <submittedName>
        <fullName evidence="2">Uncharacterized protein</fullName>
    </submittedName>
</protein>
<organism evidence="2 3">
    <name type="scientific">Boudabousia liubingyangii</name>
    <dbReference type="NCBI Taxonomy" id="1921764"/>
    <lineage>
        <taxon>Bacteria</taxon>
        <taxon>Bacillati</taxon>
        <taxon>Actinomycetota</taxon>
        <taxon>Actinomycetes</taxon>
        <taxon>Actinomycetales</taxon>
        <taxon>Actinomycetaceae</taxon>
        <taxon>Boudabousia</taxon>
    </lineage>
</organism>
<feature type="transmembrane region" description="Helical" evidence="1">
    <location>
        <begin position="67"/>
        <end position="88"/>
    </location>
</feature>
<evidence type="ECO:0000313" key="3">
    <source>
        <dbReference type="Proteomes" id="UP000186785"/>
    </source>
</evidence>
<evidence type="ECO:0000313" key="2">
    <source>
        <dbReference type="EMBL" id="OKL46644.1"/>
    </source>
</evidence>
<keyword evidence="1" id="KW-1133">Transmembrane helix</keyword>
<reference evidence="2 3" key="1">
    <citation type="submission" date="2016-11" db="EMBL/GenBank/DDBJ databases">
        <title>Actinomyces gypaetusis sp. nov. isolated from the vulture Gypaetus barbatus in Qinghai Tibet Plateau China.</title>
        <authorList>
            <person name="Meng X."/>
        </authorList>
    </citation>
    <scope>NUCLEOTIDE SEQUENCE [LARGE SCALE GENOMIC DNA]</scope>
    <source>
        <strain evidence="2 3">VUL4_2</strain>
    </source>
</reference>
<evidence type="ECO:0000256" key="1">
    <source>
        <dbReference type="SAM" id="Phobius"/>
    </source>
</evidence>
<sequence length="210" mass="22972">MRHYPRAWNRILAFFTGLLMLVIGVGLALTQLWPAFNTQWEKYGTQGLDLLKEGLDHSRIPGSELSWIHVGVFALLIIAIIVSLATIFGQSGGKTKHTLSFSSPALDGSGGTSGSTTLTTKFIEQYVQDKLQSEPTINSVNVSSWMVKRKNGLLLRVRLNTGASPAAAYRRIDMLTKDLDRLLGQSIPLMVRLSQGGTIAKSFQSAPRVS</sequence>
<dbReference type="STRING" id="1921764.BSR28_04815"/>
<comment type="caution">
    <text evidence="2">The sequence shown here is derived from an EMBL/GenBank/DDBJ whole genome shotgun (WGS) entry which is preliminary data.</text>
</comment>
<feature type="transmembrane region" description="Helical" evidence="1">
    <location>
        <begin position="12"/>
        <end position="33"/>
    </location>
</feature>
<proteinExistence type="predicted"/>
<keyword evidence="3" id="KW-1185">Reference proteome</keyword>
<gene>
    <name evidence="2" type="ORF">BSR29_07455</name>
</gene>
<dbReference type="EMBL" id="MQSV01000005">
    <property type="protein sequence ID" value="OKL46644.1"/>
    <property type="molecule type" value="Genomic_DNA"/>
</dbReference>
<dbReference type="OrthoDB" id="5123397at2"/>